<accession>A0A0E0CR08</accession>
<reference evidence="2" key="2">
    <citation type="submission" date="2018-05" db="EMBL/GenBank/DDBJ databases">
        <title>OmerRS3 (Oryza meridionalis Reference Sequence Version 3).</title>
        <authorList>
            <person name="Zhang J."/>
            <person name="Kudrna D."/>
            <person name="Lee S."/>
            <person name="Talag J."/>
            <person name="Welchert J."/>
            <person name="Wing R.A."/>
        </authorList>
    </citation>
    <scope>NUCLEOTIDE SEQUENCE [LARGE SCALE GENOMIC DNA]</scope>
    <source>
        <strain evidence="2">cv. OR44</strain>
    </source>
</reference>
<organism evidence="2">
    <name type="scientific">Oryza meridionalis</name>
    <dbReference type="NCBI Taxonomy" id="40149"/>
    <lineage>
        <taxon>Eukaryota</taxon>
        <taxon>Viridiplantae</taxon>
        <taxon>Streptophyta</taxon>
        <taxon>Embryophyta</taxon>
        <taxon>Tracheophyta</taxon>
        <taxon>Spermatophyta</taxon>
        <taxon>Magnoliopsida</taxon>
        <taxon>Liliopsida</taxon>
        <taxon>Poales</taxon>
        <taxon>Poaceae</taxon>
        <taxon>BOP clade</taxon>
        <taxon>Oryzoideae</taxon>
        <taxon>Oryzeae</taxon>
        <taxon>Oryzinae</taxon>
        <taxon>Oryza</taxon>
    </lineage>
</organism>
<dbReference type="Proteomes" id="UP000008021">
    <property type="component" value="Chromosome 2"/>
</dbReference>
<feature type="compositionally biased region" description="Basic and acidic residues" evidence="1">
    <location>
        <begin position="93"/>
        <end position="109"/>
    </location>
</feature>
<dbReference type="Gramene" id="OMERI02G30010.1">
    <property type="protein sequence ID" value="OMERI02G30010.1"/>
    <property type="gene ID" value="OMERI02G30010"/>
</dbReference>
<sequence length="134" mass="14692">MSSELTTRPPRRPLAEPASVVAVKPTRLTARSLLATVPLAAAALTTHATTVSSSREPSDDVHDEDDDQEEVPPLAAIPLATARLRLAGRHLAARTERPPPTPARKEEGRGRRRGKDKVENRDKVERERRVVEGE</sequence>
<name>A0A0E0CR08_9ORYZ</name>
<dbReference type="AlphaFoldDB" id="A0A0E0CR08"/>
<evidence type="ECO:0000313" key="3">
    <source>
        <dbReference type="Proteomes" id="UP000008021"/>
    </source>
</evidence>
<keyword evidence="3" id="KW-1185">Reference proteome</keyword>
<evidence type="ECO:0000256" key="1">
    <source>
        <dbReference type="SAM" id="MobiDB-lite"/>
    </source>
</evidence>
<reference evidence="2" key="1">
    <citation type="submission" date="2015-04" db="UniProtKB">
        <authorList>
            <consortium name="EnsemblPlants"/>
        </authorList>
    </citation>
    <scope>IDENTIFICATION</scope>
</reference>
<feature type="region of interest" description="Disordered" evidence="1">
    <location>
        <begin position="46"/>
        <end position="134"/>
    </location>
</feature>
<dbReference type="HOGENOM" id="CLU_1899522_0_0_1"/>
<evidence type="ECO:0000313" key="2">
    <source>
        <dbReference type="EnsemblPlants" id="OMERI02G30010.1"/>
    </source>
</evidence>
<dbReference type="EnsemblPlants" id="OMERI02G30010.1">
    <property type="protein sequence ID" value="OMERI02G30010.1"/>
    <property type="gene ID" value="OMERI02G30010"/>
</dbReference>
<proteinExistence type="predicted"/>
<protein>
    <submittedName>
        <fullName evidence="2">Uncharacterized protein</fullName>
    </submittedName>
</protein>
<feature type="compositionally biased region" description="Basic and acidic residues" evidence="1">
    <location>
        <begin position="116"/>
        <end position="134"/>
    </location>
</feature>
<feature type="compositionally biased region" description="Acidic residues" evidence="1">
    <location>
        <begin position="61"/>
        <end position="70"/>
    </location>
</feature>